<dbReference type="OrthoDB" id="1809933at2"/>
<keyword evidence="1" id="KW-0472">Membrane</keyword>
<keyword evidence="3" id="KW-1185">Reference proteome</keyword>
<sequence length="95" mass="10835">MKRKKLTRRNAYLKDLNEWNEHKYSPGHWTGGNIPPHVKYGGKPMGIVMFVIGLVNIIAVIVALFFSSRFDYSMILAVGLSIIMFIGGARKIKRR</sequence>
<dbReference type="RefSeq" id="WP_025748302.1">
    <property type="nucleotide sequence ID" value="NZ_FOXR01000031.1"/>
</dbReference>
<evidence type="ECO:0000256" key="1">
    <source>
        <dbReference type="SAM" id="Phobius"/>
    </source>
</evidence>
<feature type="transmembrane region" description="Helical" evidence="1">
    <location>
        <begin position="47"/>
        <end position="66"/>
    </location>
</feature>
<dbReference type="EMBL" id="FOXR01000031">
    <property type="protein sequence ID" value="SFQ35784.1"/>
    <property type="molecule type" value="Genomic_DNA"/>
</dbReference>
<keyword evidence="1" id="KW-1133">Transmembrane helix</keyword>
<proteinExistence type="predicted"/>
<evidence type="ECO:0000313" key="2">
    <source>
        <dbReference type="EMBL" id="SFQ35784.1"/>
    </source>
</evidence>
<dbReference type="AlphaFoldDB" id="A0A1I5XV49"/>
<name>A0A1I5XV49_9FIRM</name>
<protein>
    <submittedName>
        <fullName evidence="2">Uncharacterized protein</fullName>
    </submittedName>
</protein>
<keyword evidence="1" id="KW-0812">Transmembrane</keyword>
<organism evidence="2 3">
    <name type="scientific">Caldicoprobacter faecalis</name>
    <dbReference type="NCBI Taxonomy" id="937334"/>
    <lineage>
        <taxon>Bacteria</taxon>
        <taxon>Bacillati</taxon>
        <taxon>Bacillota</taxon>
        <taxon>Clostridia</taxon>
        <taxon>Caldicoprobacterales</taxon>
        <taxon>Caldicoprobacteraceae</taxon>
        <taxon>Caldicoprobacter</taxon>
    </lineage>
</organism>
<gene>
    <name evidence="2" type="ORF">SAMN05444406_1319</name>
</gene>
<feature type="transmembrane region" description="Helical" evidence="1">
    <location>
        <begin position="72"/>
        <end position="89"/>
    </location>
</feature>
<accession>A0A1I5XV49</accession>
<dbReference type="Proteomes" id="UP000198577">
    <property type="component" value="Unassembled WGS sequence"/>
</dbReference>
<evidence type="ECO:0000313" key="3">
    <source>
        <dbReference type="Proteomes" id="UP000198577"/>
    </source>
</evidence>
<reference evidence="2 3" key="1">
    <citation type="submission" date="2016-10" db="EMBL/GenBank/DDBJ databases">
        <authorList>
            <person name="de Groot N.N."/>
        </authorList>
    </citation>
    <scope>NUCLEOTIDE SEQUENCE [LARGE SCALE GENOMIC DNA]</scope>
    <source>
        <strain evidence="2 3">DSM 20678</strain>
    </source>
</reference>